<dbReference type="Proteomes" id="UP001183410">
    <property type="component" value="Unassembled WGS sequence"/>
</dbReference>
<reference evidence="3" key="1">
    <citation type="submission" date="2023-07" db="EMBL/GenBank/DDBJ databases">
        <title>30 novel species of actinomycetes from the DSMZ collection.</title>
        <authorList>
            <person name="Nouioui I."/>
        </authorList>
    </citation>
    <scope>NUCLEOTIDE SEQUENCE [LARGE SCALE GENOMIC DNA]</scope>
    <source>
        <strain evidence="3">DSM 44915</strain>
    </source>
</reference>
<accession>A0ABU2JRT6</accession>
<name>A0ABU2JRT6_9ACTN</name>
<dbReference type="EMBL" id="JAVREO010000007">
    <property type="protein sequence ID" value="MDT0267441.1"/>
    <property type="molecule type" value="Genomic_DNA"/>
</dbReference>
<evidence type="ECO:0000313" key="3">
    <source>
        <dbReference type="Proteomes" id="UP001183410"/>
    </source>
</evidence>
<sequence>MPGADGVVRQLVPADAPEIRAVTGGFGLADERLRQELAAADDFRWLGLTDPSGRLSAVHRSLRWGPYLFLKGVHVREDVRGSGAAMRLAFALRSAARSEGLAGIAVWYEPGMPESGIAELLGVRPGRPLVHRVTLPLPADTSSGDDRPPVVAAGRRWFRGETELPLGAASDASAVVDLFAETARGRSSSPRTRRIAWVLDGRRLVSSVSLGPDPAALAALVRALGPVARARGADTLEFPVLAADVLGALQLARAKARRRNRVPVCLGTLRFAGPSAPGGPRPAVAAEVSRAD</sequence>
<comment type="caution">
    <text evidence="2">The sequence shown here is derived from an EMBL/GenBank/DDBJ whole genome shotgun (WGS) entry which is preliminary data.</text>
</comment>
<dbReference type="PROSITE" id="PS51186">
    <property type="entry name" value="GNAT"/>
    <property type="match status" value="1"/>
</dbReference>
<organism evidence="2 3">
    <name type="scientific">Streptomyces chisholmiae</name>
    <dbReference type="NCBI Taxonomy" id="3075540"/>
    <lineage>
        <taxon>Bacteria</taxon>
        <taxon>Bacillati</taxon>
        <taxon>Actinomycetota</taxon>
        <taxon>Actinomycetes</taxon>
        <taxon>Kitasatosporales</taxon>
        <taxon>Streptomycetaceae</taxon>
        <taxon>Streptomyces</taxon>
    </lineage>
</organism>
<evidence type="ECO:0000313" key="2">
    <source>
        <dbReference type="EMBL" id="MDT0267441.1"/>
    </source>
</evidence>
<dbReference type="InterPro" id="IPR000182">
    <property type="entry name" value="GNAT_dom"/>
</dbReference>
<dbReference type="InterPro" id="IPR016181">
    <property type="entry name" value="Acyl_CoA_acyltransferase"/>
</dbReference>
<proteinExistence type="predicted"/>
<keyword evidence="3" id="KW-1185">Reference proteome</keyword>
<gene>
    <name evidence="2" type="ORF">RM844_14210</name>
</gene>
<dbReference type="SUPFAM" id="SSF55729">
    <property type="entry name" value="Acyl-CoA N-acyltransferases (Nat)"/>
    <property type="match status" value="1"/>
</dbReference>
<dbReference type="RefSeq" id="WP_311667506.1">
    <property type="nucleotide sequence ID" value="NZ_JAVREO010000007.1"/>
</dbReference>
<evidence type="ECO:0000259" key="1">
    <source>
        <dbReference type="PROSITE" id="PS51186"/>
    </source>
</evidence>
<dbReference type="Gene3D" id="3.40.630.30">
    <property type="match status" value="1"/>
</dbReference>
<feature type="domain" description="N-acetyltransferase" evidence="1">
    <location>
        <begin position="6"/>
        <end position="136"/>
    </location>
</feature>
<protein>
    <recommendedName>
        <fullName evidence="1">N-acetyltransferase domain-containing protein</fullName>
    </recommendedName>
</protein>